<keyword evidence="1" id="KW-0472">Membrane</keyword>
<keyword evidence="2" id="KW-1185">Reference proteome</keyword>
<organism evidence="2 3">
    <name type="scientific">Cicer arietinum</name>
    <name type="common">Chickpea</name>
    <name type="synonym">Garbanzo</name>
    <dbReference type="NCBI Taxonomy" id="3827"/>
    <lineage>
        <taxon>Eukaryota</taxon>
        <taxon>Viridiplantae</taxon>
        <taxon>Streptophyta</taxon>
        <taxon>Embryophyta</taxon>
        <taxon>Tracheophyta</taxon>
        <taxon>Spermatophyta</taxon>
        <taxon>Magnoliopsida</taxon>
        <taxon>eudicotyledons</taxon>
        <taxon>Gunneridae</taxon>
        <taxon>Pentapetalae</taxon>
        <taxon>rosids</taxon>
        <taxon>fabids</taxon>
        <taxon>Fabales</taxon>
        <taxon>Fabaceae</taxon>
        <taxon>Papilionoideae</taxon>
        <taxon>50 kb inversion clade</taxon>
        <taxon>NPAAA clade</taxon>
        <taxon>Hologalegina</taxon>
        <taxon>IRL clade</taxon>
        <taxon>Cicereae</taxon>
        <taxon>Cicer</taxon>
    </lineage>
</organism>
<evidence type="ECO:0000313" key="3">
    <source>
        <dbReference type="RefSeq" id="XP_027190547.1"/>
    </source>
</evidence>
<dbReference type="AlphaFoldDB" id="A0A3Q7YBG6"/>
<evidence type="ECO:0000313" key="2">
    <source>
        <dbReference type="Proteomes" id="UP000087171"/>
    </source>
</evidence>
<sequence length="113" mass="13034">MKDLETLLCFLGIEVAYSLKGSLVSQSKYITNILEQSRLYDNRATYTSLELNVKYAPSNDVLLPYPTLYHTLVENLVYLTIIRPDIIYVVHVVSQFVVSLTTSHWIIVLRIIR</sequence>
<dbReference type="PANTHER" id="PTHR11439">
    <property type="entry name" value="GAG-POL-RELATED RETROTRANSPOSON"/>
    <property type="match status" value="1"/>
</dbReference>
<feature type="transmembrane region" description="Helical" evidence="1">
    <location>
        <begin position="86"/>
        <end position="112"/>
    </location>
</feature>
<reference evidence="3" key="2">
    <citation type="submission" date="2025-08" db="UniProtKB">
        <authorList>
            <consortium name="RefSeq"/>
        </authorList>
    </citation>
    <scope>IDENTIFICATION</scope>
    <source>
        <tissue evidence="3">Etiolated seedlings</tissue>
    </source>
</reference>
<keyword evidence="1" id="KW-1133">Transmembrane helix</keyword>
<keyword evidence="1" id="KW-0812">Transmembrane</keyword>
<dbReference type="PANTHER" id="PTHR11439:SF461">
    <property type="entry name" value="OS10G0432200 PROTEIN"/>
    <property type="match status" value="1"/>
</dbReference>
<evidence type="ECO:0000256" key="1">
    <source>
        <dbReference type="SAM" id="Phobius"/>
    </source>
</evidence>
<dbReference type="STRING" id="3827.A0A3Q7YBG6"/>
<accession>A0A3Q7YBG6</accession>
<reference evidence="2" key="1">
    <citation type="journal article" date="2013" name="Nat. Biotechnol.">
        <title>Draft genome sequence of chickpea (Cicer arietinum) provides a resource for trait improvement.</title>
        <authorList>
            <person name="Varshney R.K."/>
            <person name="Song C."/>
            <person name="Saxena R.K."/>
            <person name="Azam S."/>
            <person name="Yu S."/>
            <person name="Sharpe A.G."/>
            <person name="Cannon S."/>
            <person name="Baek J."/>
            <person name="Rosen B.D."/>
            <person name="Tar'an B."/>
            <person name="Millan T."/>
            <person name="Zhang X."/>
            <person name="Ramsay L.D."/>
            <person name="Iwata A."/>
            <person name="Wang Y."/>
            <person name="Nelson W."/>
            <person name="Farmer A.D."/>
            <person name="Gaur P.M."/>
            <person name="Soderlund C."/>
            <person name="Penmetsa R.V."/>
            <person name="Xu C."/>
            <person name="Bharti A.K."/>
            <person name="He W."/>
            <person name="Winter P."/>
            <person name="Zhao S."/>
            <person name="Hane J.K."/>
            <person name="Carrasquilla-Garcia N."/>
            <person name="Condie J.A."/>
            <person name="Upadhyaya H.D."/>
            <person name="Luo M.C."/>
            <person name="Thudi M."/>
            <person name="Gowda C.L."/>
            <person name="Singh N.P."/>
            <person name="Lichtenzveig J."/>
            <person name="Gali K.K."/>
            <person name="Rubio J."/>
            <person name="Nadarajan N."/>
            <person name="Dolezel J."/>
            <person name="Bansal K.C."/>
            <person name="Xu X."/>
            <person name="Edwards D."/>
            <person name="Zhang G."/>
            <person name="Kahl G."/>
            <person name="Gil J."/>
            <person name="Singh K.B."/>
            <person name="Datta S.K."/>
            <person name="Jackson S.A."/>
            <person name="Wang J."/>
            <person name="Cook D.R."/>
        </authorList>
    </citation>
    <scope>NUCLEOTIDE SEQUENCE [LARGE SCALE GENOMIC DNA]</scope>
    <source>
        <strain evidence="2">cv. CDC Frontier</strain>
    </source>
</reference>
<gene>
    <name evidence="3" type="primary">LOC113786701</name>
</gene>
<dbReference type="RefSeq" id="XP_027190547.1">
    <property type="nucleotide sequence ID" value="XM_027334746.1"/>
</dbReference>
<dbReference type="OrthoDB" id="1435958at2759"/>
<name>A0A3Q7YBG6_CICAR</name>
<dbReference type="Proteomes" id="UP000087171">
    <property type="component" value="Chromosome Ca5"/>
</dbReference>
<proteinExistence type="predicted"/>
<protein>
    <submittedName>
        <fullName evidence="3">Uncharacterized protein LOC113786701</fullName>
    </submittedName>
</protein>